<dbReference type="InterPro" id="IPR007060">
    <property type="entry name" value="FtsL/DivIC"/>
</dbReference>
<organism evidence="1 2">
    <name type="scientific">Devosia nanyangense</name>
    <dbReference type="NCBI Taxonomy" id="1228055"/>
    <lineage>
        <taxon>Bacteria</taxon>
        <taxon>Pseudomonadati</taxon>
        <taxon>Pseudomonadota</taxon>
        <taxon>Alphaproteobacteria</taxon>
        <taxon>Hyphomicrobiales</taxon>
        <taxon>Devosiaceae</taxon>
        <taxon>Devosia</taxon>
    </lineage>
</organism>
<evidence type="ECO:0000313" key="2">
    <source>
        <dbReference type="Proteomes" id="UP000782610"/>
    </source>
</evidence>
<dbReference type="AlphaFoldDB" id="A0A933NX90"/>
<protein>
    <submittedName>
        <fullName evidence="1">Septum formation initiator family protein</fullName>
    </submittedName>
</protein>
<accession>A0A933NX90</accession>
<sequence>MSTRLRRPSVWRQLLVTAALVAFQGYLGYSAIGGNFGVESQKLMKADIVDLNTQSAALKAEIDAYRHKVDLFDPKKLDPDILTERARALLSMAQIGDMVVMTDPVSGKPTTSLLASSTGNEAMPQIEAGID</sequence>
<evidence type="ECO:0000313" key="1">
    <source>
        <dbReference type="EMBL" id="MBI4920167.1"/>
    </source>
</evidence>
<comment type="caution">
    <text evidence="1">The sequence shown here is derived from an EMBL/GenBank/DDBJ whole genome shotgun (WGS) entry which is preliminary data.</text>
</comment>
<reference evidence="1" key="1">
    <citation type="submission" date="2020-07" db="EMBL/GenBank/DDBJ databases">
        <title>Huge and variable diversity of episymbiotic CPR bacteria and DPANN archaea in groundwater ecosystems.</title>
        <authorList>
            <person name="He C.Y."/>
            <person name="Keren R."/>
            <person name="Whittaker M."/>
            <person name="Farag I.F."/>
            <person name="Doudna J."/>
            <person name="Cate J.H.D."/>
            <person name="Banfield J.F."/>
        </authorList>
    </citation>
    <scope>NUCLEOTIDE SEQUENCE</scope>
    <source>
        <strain evidence="1">NC_groundwater_1586_Pr3_B-0.1um_66_15</strain>
    </source>
</reference>
<proteinExistence type="predicted"/>
<name>A0A933NX90_9HYPH</name>
<dbReference type="EMBL" id="JACRAF010000002">
    <property type="protein sequence ID" value="MBI4920167.1"/>
    <property type="molecule type" value="Genomic_DNA"/>
</dbReference>
<gene>
    <name evidence="1" type="ORF">HY834_00325</name>
</gene>
<dbReference type="Proteomes" id="UP000782610">
    <property type="component" value="Unassembled WGS sequence"/>
</dbReference>
<dbReference type="Pfam" id="PF04977">
    <property type="entry name" value="DivIC"/>
    <property type="match status" value="1"/>
</dbReference>